<sequence length="922" mass="103608">MTKSDDKPESSSSTKSLHPAYSVSNIQTKIRTLDGSKVTYSSWVKLFRFHAIAYKVLDHLDDTPAPADTDLSYEAWKELDALVSQWIYSTISDDLLVRQAKAAALETHFVNLTLAACNSVDDYCQQLKDLANQLVDVGHPVTEKRLVLQLVRGLSPEFDTTASLINSQDADWDLARTMLTDEVIRLEARKQQSSSVLVTPAAPAPTPIQQQSVPSDPNSGDTFQQPQSQYRGRGFPRPGHFGSTQHPTFSGFDALKPSDPSAAFNTMQLNYTDPNYYFDTGAEQHVTDNRGMIQHPNSFPVHTKLLVGDGNVLLIAGSGTETFPTFTKFHRVILTQFNRHIKTFQCDLGGEFDNHAFKDFAQQHGLLFRFSCPQTSSQNGRVERMIRRLNDIIRALLIHAHLPPIFWVKALHTAAYLHNILPTKRLNFFTPTFALYLRHPTYDHLRVFGCACYPNSSATQPHKLHTRSVRCIFLGYPPDFRGYRCFDPTSGKITISRHVTFDEYTFPYTIPTPNATYNFLDDLPQGFTFTRPIPRPTPKPTQPAPHSTSPYKFTYTRRPRPPAPLPTPNPPASIPTVPSQAAPLAPSASSTPTSINTHPMTTRSKAKHTLLSTTVSPVPTSYSKAFNDPHWLHAMQTEFRALPVNDTWELVPRPVDKPVIPCMWLFRHKFKSDGSLERYKARLNKSLYGLKQAPRAWYTRFATYILSQGFRTSACDNSLFIYSRGSHTAYLLLYVDDIVLTASSDTFLQEIISTLSREFAMTDLDADWGGCPDSRRSTSGYCVFLGDNLISWSSKRQPTISRSSAEAEYRGVANAVAEATWIRNLLLELHIPLRQASVVYCDNVSAVYLSNNPVQHQRTKHIEIDIHFMPEKVKIGHICVLHVPSSLQYADIFTKGLSRQLFQSFRSSLSVCPPPAQTAGES</sequence>
<dbReference type="Proteomes" id="UP001172457">
    <property type="component" value="Chromosome 3"/>
</dbReference>
<organism evidence="3 4">
    <name type="scientific">Centaurea solstitialis</name>
    <name type="common">yellow star-thistle</name>
    <dbReference type="NCBI Taxonomy" id="347529"/>
    <lineage>
        <taxon>Eukaryota</taxon>
        <taxon>Viridiplantae</taxon>
        <taxon>Streptophyta</taxon>
        <taxon>Embryophyta</taxon>
        <taxon>Tracheophyta</taxon>
        <taxon>Spermatophyta</taxon>
        <taxon>Magnoliopsida</taxon>
        <taxon>eudicotyledons</taxon>
        <taxon>Gunneridae</taxon>
        <taxon>Pentapetalae</taxon>
        <taxon>asterids</taxon>
        <taxon>campanulids</taxon>
        <taxon>Asterales</taxon>
        <taxon>Asteraceae</taxon>
        <taxon>Carduoideae</taxon>
        <taxon>Cardueae</taxon>
        <taxon>Centaureinae</taxon>
        <taxon>Centaurea</taxon>
    </lineage>
</organism>
<gene>
    <name evidence="3" type="ORF">OSB04_011590</name>
</gene>
<dbReference type="Pfam" id="PF25597">
    <property type="entry name" value="SH3_retrovirus"/>
    <property type="match status" value="1"/>
</dbReference>
<dbReference type="GO" id="GO:0003676">
    <property type="term" value="F:nucleic acid binding"/>
    <property type="evidence" value="ECO:0007669"/>
    <property type="project" value="InterPro"/>
</dbReference>
<dbReference type="InterPro" id="IPR001584">
    <property type="entry name" value="Integrase_cat-core"/>
</dbReference>
<dbReference type="PANTHER" id="PTHR47481:SF40">
    <property type="entry name" value="RETROTRANSPOSON GAG DOMAIN-CONTAINING PROTEIN"/>
    <property type="match status" value="1"/>
</dbReference>
<evidence type="ECO:0000313" key="3">
    <source>
        <dbReference type="EMBL" id="KAJ9556976.1"/>
    </source>
</evidence>
<feature type="region of interest" description="Disordered" evidence="1">
    <location>
        <begin position="194"/>
        <end position="255"/>
    </location>
</feature>
<feature type="compositionally biased region" description="Low complexity" evidence="1">
    <location>
        <begin position="574"/>
        <end position="594"/>
    </location>
</feature>
<name>A0AA38TKF7_9ASTR</name>
<dbReference type="CDD" id="cd09272">
    <property type="entry name" value="RNase_HI_RT_Ty1"/>
    <property type="match status" value="1"/>
</dbReference>
<feature type="domain" description="Integrase catalytic" evidence="2">
    <location>
        <begin position="256"/>
        <end position="439"/>
    </location>
</feature>
<feature type="region of interest" description="Disordered" evidence="1">
    <location>
        <begin position="529"/>
        <end position="596"/>
    </location>
</feature>
<dbReference type="EMBL" id="JARYMX010000003">
    <property type="protein sequence ID" value="KAJ9556976.1"/>
    <property type="molecule type" value="Genomic_DNA"/>
</dbReference>
<proteinExistence type="predicted"/>
<dbReference type="Pfam" id="PF07727">
    <property type="entry name" value="RVT_2"/>
    <property type="match status" value="1"/>
</dbReference>
<dbReference type="InterPro" id="IPR012337">
    <property type="entry name" value="RNaseH-like_sf"/>
</dbReference>
<dbReference type="SUPFAM" id="SSF53098">
    <property type="entry name" value="Ribonuclease H-like"/>
    <property type="match status" value="1"/>
</dbReference>
<evidence type="ECO:0000259" key="2">
    <source>
        <dbReference type="PROSITE" id="PS50994"/>
    </source>
</evidence>
<dbReference type="SUPFAM" id="SSF56672">
    <property type="entry name" value="DNA/RNA polymerases"/>
    <property type="match status" value="1"/>
</dbReference>
<dbReference type="InterPro" id="IPR057670">
    <property type="entry name" value="SH3_retrovirus"/>
</dbReference>
<feature type="compositionally biased region" description="Pro residues" evidence="1">
    <location>
        <begin position="561"/>
        <end position="573"/>
    </location>
</feature>
<dbReference type="Pfam" id="PF14223">
    <property type="entry name" value="Retrotran_gag_2"/>
    <property type="match status" value="1"/>
</dbReference>
<dbReference type="InterPro" id="IPR036397">
    <property type="entry name" value="RNaseH_sf"/>
</dbReference>
<dbReference type="PROSITE" id="PS50994">
    <property type="entry name" value="INTEGRASE"/>
    <property type="match status" value="1"/>
</dbReference>
<reference evidence="3" key="1">
    <citation type="submission" date="2023-03" db="EMBL/GenBank/DDBJ databases">
        <title>Chromosome-scale reference genome and RAD-based genetic map of yellow starthistle (Centaurea solstitialis) reveal putative structural variation and QTLs associated with invader traits.</title>
        <authorList>
            <person name="Reatini B."/>
            <person name="Cang F.A."/>
            <person name="Jiang Q."/>
            <person name="Mckibben M.T.W."/>
            <person name="Barker M.S."/>
            <person name="Rieseberg L.H."/>
            <person name="Dlugosch K.M."/>
        </authorList>
    </citation>
    <scope>NUCLEOTIDE SEQUENCE</scope>
    <source>
        <strain evidence="3">CAN-66</strain>
        <tissue evidence="3">Leaf</tissue>
    </source>
</reference>
<protein>
    <recommendedName>
        <fullName evidence="2">Integrase catalytic domain-containing protein</fullName>
    </recommendedName>
</protein>
<comment type="caution">
    <text evidence="3">The sequence shown here is derived from an EMBL/GenBank/DDBJ whole genome shotgun (WGS) entry which is preliminary data.</text>
</comment>
<accession>A0AA38TKF7</accession>
<evidence type="ECO:0000313" key="4">
    <source>
        <dbReference type="Proteomes" id="UP001172457"/>
    </source>
</evidence>
<dbReference type="InterPro" id="IPR043502">
    <property type="entry name" value="DNA/RNA_pol_sf"/>
</dbReference>
<dbReference type="PANTHER" id="PTHR47481">
    <property type="match status" value="1"/>
</dbReference>
<feature type="compositionally biased region" description="Polar residues" evidence="1">
    <location>
        <begin position="208"/>
        <end position="230"/>
    </location>
</feature>
<keyword evidence="4" id="KW-1185">Reference proteome</keyword>
<dbReference type="AlphaFoldDB" id="A0AA38TKF7"/>
<dbReference type="Gene3D" id="3.30.420.10">
    <property type="entry name" value="Ribonuclease H-like superfamily/Ribonuclease H"/>
    <property type="match status" value="1"/>
</dbReference>
<dbReference type="GO" id="GO:0015074">
    <property type="term" value="P:DNA integration"/>
    <property type="evidence" value="ECO:0007669"/>
    <property type="project" value="InterPro"/>
</dbReference>
<evidence type="ECO:0000256" key="1">
    <source>
        <dbReference type="SAM" id="MobiDB-lite"/>
    </source>
</evidence>
<dbReference type="InterPro" id="IPR013103">
    <property type="entry name" value="RVT_2"/>
</dbReference>
<feature type="compositionally biased region" description="Pro residues" evidence="1">
    <location>
        <begin position="533"/>
        <end position="543"/>
    </location>
</feature>
<feature type="compositionally biased region" description="Low complexity" evidence="1">
    <location>
        <begin position="231"/>
        <end position="242"/>
    </location>
</feature>